<evidence type="ECO:0000313" key="1">
    <source>
        <dbReference type="EMBL" id="STQ12143.1"/>
    </source>
</evidence>
<evidence type="ECO:0000313" key="2">
    <source>
        <dbReference type="Proteomes" id="UP000255106"/>
    </source>
</evidence>
<sequence>MAAESQLNPTQPVNQQIYRILRRDIVHCLIPPGTPLSEKEVSVRFDVSVSPYVRRLSSLLKTA</sequence>
<dbReference type="SUPFAM" id="SSF46785">
    <property type="entry name" value="Winged helix' DNA-binding domain"/>
    <property type="match status" value="1"/>
</dbReference>
<dbReference type="AlphaFoldDB" id="A0A377M2J7"/>
<dbReference type="Proteomes" id="UP000255106">
    <property type="component" value="Unassembled WGS sequence"/>
</dbReference>
<dbReference type="InterPro" id="IPR036390">
    <property type="entry name" value="WH_DNA-bd_sf"/>
</dbReference>
<protein>
    <submittedName>
        <fullName evidence="1">GntR family transcriptional regulator</fullName>
    </submittedName>
</protein>
<proteinExistence type="predicted"/>
<accession>A0A377M2J7</accession>
<reference evidence="1 2" key="1">
    <citation type="submission" date="2018-06" db="EMBL/GenBank/DDBJ databases">
        <authorList>
            <consortium name="Pathogen Informatics"/>
            <person name="Doyle S."/>
        </authorList>
    </citation>
    <scope>NUCLEOTIDE SEQUENCE [LARGE SCALE GENOMIC DNA]</scope>
    <source>
        <strain evidence="1 2">NCTC10005</strain>
    </source>
</reference>
<dbReference type="Gene3D" id="1.10.10.10">
    <property type="entry name" value="Winged helix-like DNA-binding domain superfamily/Winged helix DNA-binding domain"/>
    <property type="match status" value="1"/>
</dbReference>
<dbReference type="EMBL" id="UGJB01000004">
    <property type="protein sequence ID" value="STQ12143.1"/>
    <property type="molecule type" value="Genomic_DNA"/>
</dbReference>
<name>A0A377M2J7_ENTCL</name>
<dbReference type="InterPro" id="IPR036388">
    <property type="entry name" value="WH-like_DNA-bd_sf"/>
</dbReference>
<gene>
    <name evidence="1" type="primary">ydfH_1</name>
    <name evidence="1" type="ORF">NCTC10005_04926</name>
</gene>
<organism evidence="1 2">
    <name type="scientific">Enterobacter cloacae</name>
    <dbReference type="NCBI Taxonomy" id="550"/>
    <lineage>
        <taxon>Bacteria</taxon>
        <taxon>Pseudomonadati</taxon>
        <taxon>Pseudomonadota</taxon>
        <taxon>Gammaproteobacteria</taxon>
        <taxon>Enterobacterales</taxon>
        <taxon>Enterobacteriaceae</taxon>
        <taxon>Enterobacter</taxon>
        <taxon>Enterobacter cloacae complex</taxon>
    </lineage>
</organism>